<dbReference type="PROSITE" id="PS50240">
    <property type="entry name" value="TRYPSIN_DOM"/>
    <property type="match status" value="1"/>
</dbReference>
<dbReference type="PROSITE" id="PS00134">
    <property type="entry name" value="TRYPSIN_HIS"/>
    <property type="match status" value="1"/>
</dbReference>
<feature type="chain" id="PRO_5035306848" description="Peptidase S1 domain-containing protein" evidence="7">
    <location>
        <begin position="20"/>
        <end position="319"/>
    </location>
</feature>
<dbReference type="InterPro" id="IPR033116">
    <property type="entry name" value="TRYPSIN_SER"/>
</dbReference>
<evidence type="ECO:0000259" key="8">
    <source>
        <dbReference type="PROSITE" id="PS50240"/>
    </source>
</evidence>
<dbReference type="InterPro" id="IPR050430">
    <property type="entry name" value="Peptidase_S1"/>
</dbReference>
<keyword evidence="7" id="KW-0732">Signal</keyword>
<keyword evidence="2 6" id="KW-0645">Protease</keyword>
<dbReference type="KEGG" id="clec:106664791"/>
<dbReference type="Pfam" id="PF00089">
    <property type="entry name" value="Trypsin"/>
    <property type="match status" value="1"/>
</dbReference>
<evidence type="ECO:0000256" key="2">
    <source>
        <dbReference type="ARBA" id="ARBA00022670"/>
    </source>
</evidence>
<accession>A0A8I6RLT0</accession>
<organism evidence="9 10">
    <name type="scientific">Cimex lectularius</name>
    <name type="common">Bed bug</name>
    <name type="synonym">Acanthia lectularia</name>
    <dbReference type="NCBI Taxonomy" id="79782"/>
    <lineage>
        <taxon>Eukaryota</taxon>
        <taxon>Metazoa</taxon>
        <taxon>Ecdysozoa</taxon>
        <taxon>Arthropoda</taxon>
        <taxon>Hexapoda</taxon>
        <taxon>Insecta</taxon>
        <taxon>Pterygota</taxon>
        <taxon>Neoptera</taxon>
        <taxon>Paraneoptera</taxon>
        <taxon>Hemiptera</taxon>
        <taxon>Heteroptera</taxon>
        <taxon>Panheteroptera</taxon>
        <taxon>Cimicomorpha</taxon>
        <taxon>Cimicidae</taxon>
        <taxon>Cimex</taxon>
    </lineage>
</organism>
<feature type="domain" description="Peptidase S1" evidence="8">
    <location>
        <begin position="33"/>
        <end position="281"/>
    </location>
</feature>
<evidence type="ECO:0000256" key="7">
    <source>
        <dbReference type="SAM" id="SignalP"/>
    </source>
</evidence>
<dbReference type="GO" id="GO:0006508">
    <property type="term" value="P:proteolysis"/>
    <property type="evidence" value="ECO:0007669"/>
    <property type="project" value="UniProtKB-KW"/>
</dbReference>
<dbReference type="SMART" id="SM00020">
    <property type="entry name" value="Tryp_SPc"/>
    <property type="match status" value="1"/>
</dbReference>
<comment type="similarity">
    <text evidence="1">Belongs to the peptidase S1 family.</text>
</comment>
<dbReference type="Proteomes" id="UP000494040">
    <property type="component" value="Unassembled WGS sequence"/>
</dbReference>
<evidence type="ECO:0000256" key="4">
    <source>
        <dbReference type="ARBA" id="ARBA00022825"/>
    </source>
</evidence>
<keyword evidence="4 6" id="KW-0720">Serine protease</keyword>
<keyword evidence="5" id="KW-1015">Disulfide bond</keyword>
<dbReference type="SUPFAM" id="SSF50494">
    <property type="entry name" value="Trypsin-like serine proteases"/>
    <property type="match status" value="1"/>
</dbReference>
<dbReference type="PANTHER" id="PTHR24276:SF98">
    <property type="entry name" value="FI18310P1-RELATED"/>
    <property type="match status" value="1"/>
</dbReference>
<dbReference type="GeneID" id="106664791"/>
<dbReference type="OrthoDB" id="8189841at2759"/>
<evidence type="ECO:0000313" key="10">
    <source>
        <dbReference type="Proteomes" id="UP000494040"/>
    </source>
</evidence>
<protein>
    <recommendedName>
        <fullName evidence="8">Peptidase S1 domain-containing protein</fullName>
    </recommendedName>
</protein>
<dbReference type="PANTHER" id="PTHR24276">
    <property type="entry name" value="POLYSERASE-RELATED"/>
    <property type="match status" value="1"/>
</dbReference>
<feature type="signal peptide" evidence="7">
    <location>
        <begin position="1"/>
        <end position="19"/>
    </location>
</feature>
<evidence type="ECO:0000256" key="6">
    <source>
        <dbReference type="RuleBase" id="RU363034"/>
    </source>
</evidence>
<dbReference type="EnsemblMetazoa" id="XM_014390784.2">
    <property type="protein sequence ID" value="XP_014246270.1"/>
    <property type="gene ID" value="LOC106664791"/>
</dbReference>
<dbReference type="PROSITE" id="PS00135">
    <property type="entry name" value="TRYPSIN_SER"/>
    <property type="match status" value="1"/>
</dbReference>
<dbReference type="InterPro" id="IPR018114">
    <property type="entry name" value="TRYPSIN_HIS"/>
</dbReference>
<evidence type="ECO:0000256" key="1">
    <source>
        <dbReference type="ARBA" id="ARBA00007664"/>
    </source>
</evidence>
<dbReference type="PRINTS" id="PR00722">
    <property type="entry name" value="CHYMOTRYPSIN"/>
</dbReference>
<evidence type="ECO:0000313" key="9">
    <source>
        <dbReference type="EnsemblMetazoa" id="XP_014246270.1"/>
    </source>
</evidence>
<dbReference type="AlphaFoldDB" id="A0A8I6RLT0"/>
<dbReference type="InterPro" id="IPR001314">
    <property type="entry name" value="Peptidase_S1A"/>
</dbReference>
<keyword evidence="3 6" id="KW-0378">Hydrolase</keyword>
<dbReference type="InterPro" id="IPR001254">
    <property type="entry name" value="Trypsin_dom"/>
</dbReference>
<dbReference type="InterPro" id="IPR009003">
    <property type="entry name" value="Peptidase_S1_PA"/>
</dbReference>
<keyword evidence="10" id="KW-1185">Reference proteome</keyword>
<reference evidence="9" key="1">
    <citation type="submission" date="2022-01" db="UniProtKB">
        <authorList>
            <consortium name="EnsemblMetazoa"/>
        </authorList>
    </citation>
    <scope>IDENTIFICATION</scope>
</reference>
<name>A0A8I6RLT0_CIMLE</name>
<dbReference type="Gene3D" id="2.40.10.10">
    <property type="entry name" value="Trypsin-like serine proteases"/>
    <property type="match status" value="1"/>
</dbReference>
<proteinExistence type="inferred from homology"/>
<sequence length="319" mass="36215">MRIFLSILILQWMLELVSPFLNQQQYHKTGVKIIGGRKARYKEFPFAVVFIRRSNSQSVCMGSVVTVLKVLSAAHCFQQLKEGKMVKVDLKIIWAVAGSRYTHRLEYGYQKRAIISQEPHPEFQWLDYTIINDIAIAHLDSPFPISELIKPLTVYSSDPTVFKRKWDSLRKLHTLCYGIGFGSTTATGNSTYIITSSYLKVSLVLLLTYKDCSKIYPKLVEEFKKEKTYCAVSIHSNEGMCVGDSGSPLYCDGHIYAIFTKSDGCGEHSKPALYLSLESYITMYGLSGQTSVILNGSFHSTLLCLLEITRLLYIFEQLY</sequence>
<dbReference type="RefSeq" id="XP_014246270.1">
    <property type="nucleotide sequence ID" value="XM_014390784.2"/>
</dbReference>
<evidence type="ECO:0000256" key="3">
    <source>
        <dbReference type="ARBA" id="ARBA00022801"/>
    </source>
</evidence>
<dbReference type="InterPro" id="IPR043504">
    <property type="entry name" value="Peptidase_S1_PA_chymotrypsin"/>
</dbReference>
<evidence type="ECO:0000256" key="5">
    <source>
        <dbReference type="ARBA" id="ARBA00023157"/>
    </source>
</evidence>
<dbReference type="GO" id="GO:0004252">
    <property type="term" value="F:serine-type endopeptidase activity"/>
    <property type="evidence" value="ECO:0007669"/>
    <property type="project" value="InterPro"/>
</dbReference>